<organism evidence="1 2">
    <name type="scientific">Pediococcus parvulus</name>
    <dbReference type="NCBI Taxonomy" id="54062"/>
    <lineage>
        <taxon>Bacteria</taxon>
        <taxon>Bacillati</taxon>
        <taxon>Bacillota</taxon>
        <taxon>Bacilli</taxon>
        <taxon>Lactobacillales</taxon>
        <taxon>Lactobacillaceae</taxon>
        <taxon>Pediococcus</taxon>
    </lineage>
</organism>
<reference evidence="1 2" key="1">
    <citation type="submission" date="2016-05" db="EMBL/GenBank/DDBJ databases">
        <title>Draft genome sequence of Pediococcus parvulus 2.6, a probiotic beta-glucan producer strain.</title>
        <authorList>
            <person name="Mohedano M.L."/>
            <person name="Perez-Ramos A."/>
            <person name="Duenas M.T."/>
            <person name="Lamontanara A."/>
            <person name="Orru L."/>
            <person name="Spano G."/>
            <person name="Capozzi V."/>
            <person name="Lopez P."/>
        </authorList>
    </citation>
    <scope>NUCLEOTIDE SEQUENCE [LARGE SCALE GENOMIC DNA]</scope>
    <source>
        <strain evidence="1 2">2.6</strain>
    </source>
</reference>
<keyword evidence="2" id="KW-1185">Reference proteome</keyword>
<protein>
    <recommendedName>
        <fullName evidence="3">SH3b domain-containing protein</fullName>
    </recommendedName>
</protein>
<gene>
    <name evidence="1" type="ORF">A7K95_07980</name>
</gene>
<evidence type="ECO:0000313" key="2">
    <source>
        <dbReference type="Proteomes" id="UP000077280"/>
    </source>
</evidence>
<name>A0ABX2UF33_9LACO</name>
<sequence length="261" mass="30230">MKKLLATIGTIIIVLLGFICLGDAQDANAKVINTVPKTMRGTWYDKYGGKSIVGARYLTNIDHFDHKISVTHYHLATHSPAIKKWVNHTPQYDKVTRNERINSYSKGRVVIWWQEDGAKTGTMHPTYYQLSHKMINGRKYPKLIESTGAGYGINPLDHYRVMKLPKAHGLHYYQHCNKIKITKNTRAYRVKITIPYCNSKFDSSVLLKKGTILKVIYPGTTWNWVIVGSHKFPKTSKHLWEINRNGTRWFKVLHHYKAMMF</sequence>
<evidence type="ECO:0008006" key="3">
    <source>
        <dbReference type="Google" id="ProtNLM"/>
    </source>
</evidence>
<accession>A0ABX2UF33</accession>
<evidence type="ECO:0000313" key="1">
    <source>
        <dbReference type="EMBL" id="OAD63821.1"/>
    </source>
</evidence>
<proteinExistence type="predicted"/>
<dbReference type="Proteomes" id="UP000077280">
    <property type="component" value="Unassembled WGS sequence"/>
</dbReference>
<comment type="caution">
    <text evidence="1">The sequence shown here is derived from an EMBL/GenBank/DDBJ whole genome shotgun (WGS) entry which is preliminary data.</text>
</comment>
<dbReference type="EMBL" id="LXND01000055">
    <property type="protein sequence ID" value="OAD63821.1"/>
    <property type="molecule type" value="Genomic_DNA"/>
</dbReference>
<dbReference type="RefSeq" id="WP_068806969.1">
    <property type="nucleotide sequence ID" value="NZ_LXND01000055.1"/>
</dbReference>